<sequence>MQKFNLDDIVDFYIKTINVPENTTVNIGLTPLDINKNSVDNKMVNDTTTVKKDKNENFAKYPIIPRDIIKELKINEKNVFYKKGWIDANNDKKICIDKEEVILEIVKDVFIGLMHNPSNNKVHLLTKKDIEKYKLNNINPVTQALEGKHPILAGSGSIYAGLYGFGDWASRLSGFRDWQLDNENNEEKNKASLETKYILKLIKYIISDENGSRKIFFNSVEKYIKENPTYVTSRLLTGIGMGIIVQPKNNKVPVGLISISSPAILGDITFTAKEIDDFAKGIVLGN</sequence>
<proteinExistence type="predicted"/>
<evidence type="ECO:0000313" key="2">
    <source>
        <dbReference type="Proteomes" id="UP000290580"/>
    </source>
</evidence>
<dbReference type="Proteomes" id="UP000290580">
    <property type="component" value="Unassembled WGS sequence"/>
</dbReference>
<name>A0ABY0EEX8_9BACT</name>
<gene>
    <name evidence="1" type="ORF">CP959_09695</name>
</gene>
<accession>A0ABY0EEX8</accession>
<dbReference type="RefSeq" id="WP_128994511.1">
    <property type="nucleotide sequence ID" value="NZ_NXIC01000009.1"/>
</dbReference>
<protein>
    <submittedName>
        <fullName evidence="1">Uncharacterized protein</fullName>
    </submittedName>
</protein>
<keyword evidence="2" id="KW-1185">Reference proteome</keyword>
<organism evidence="1 2">
    <name type="scientific">Aliarcobacter skirrowii CCUG 10374</name>
    <dbReference type="NCBI Taxonomy" id="1032239"/>
    <lineage>
        <taxon>Bacteria</taxon>
        <taxon>Pseudomonadati</taxon>
        <taxon>Campylobacterota</taxon>
        <taxon>Epsilonproteobacteria</taxon>
        <taxon>Campylobacterales</taxon>
        <taxon>Arcobacteraceae</taxon>
        <taxon>Aliarcobacter</taxon>
    </lineage>
</organism>
<reference evidence="1 2" key="1">
    <citation type="submission" date="2017-09" db="EMBL/GenBank/DDBJ databases">
        <title>Genomics of the genus Arcobacter.</title>
        <authorList>
            <person name="Perez-Cataluna A."/>
            <person name="Figueras M.J."/>
            <person name="Salas-Masso N."/>
        </authorList>
    </citation>
    <scope>NUCLEOTIDE SEQUENCE [LARGE SCALE GENOMIC DNA]</scope>
    <source>
        <strain evidence="1 2">LMG 6621</strain>
    </source>
</reference>
<dbReference type="EMBL" id="NXIC01000009">
    <property type="protein sequence ID" value="RXI24700.1"/>
    <property type="molecule type" value="Genomic_DNA"/>
</dbReference>
<evidence type="ECO:0000313" key="1">
    <source>
        <dbReference type="EMBL" id="RXI24700.1"/>
    </source>
</evidence>
<comment type="caution">
    <text evidence="1">The sequence shown here is derived from an EMBL/GenBank/DDBJ whole genome shotgun (WGS) entry which is preliminary data.</text>
</comment>